<dbReference type="STRING" id="1618443.UV73_C0001G0148"/>
<dbReference type="Proteomes" id="UP000034894">
    <property type="component" value="Unassembled WGS sequence"/>
</dbReference>
<reference evidence="2 3" key="1">
    <citation type="journal article" date="2015" name="Nature">
        <title>rRNA introns, odd ribosomes, and small enigmatic genomes across a large radiation of phyla.</title>
        <authorList>
            <person name="Brown C.T."/>
            <person name="Hug L.A."/>
            <person name="Thomas B.C."/>
            <person name="Sharon I."/>
            <person name="Castelle C.J."/>
            <person name="Singh A."/>
            <person name="Wilkins M.J."/>
            <person name="Williams K.H."/>
            <person name="Banfield J.F."/>
        </authorList>
    </citation>
    <scope>NUCLEOTIDE SEQUENCE [LARGE SCALE GENOMIC DNA]</scope>
</reference>
<dbReference type="EMBL" id="LCFP01000001">
    <property type="protein sequence ID" value="KKS98627.1"/>
    <property type="molecule type" value="Genomic_DNA"/>
</dbReference>
<dbReference type="Gene3D" id="3.90.550.10">
    <property type="entry name" value="Spore Coat Polysaccharide Biosynthesis Protein SpsA, Chain A"/>
    <property type="match status" value="1"/>
</dbReference>
<proteinExistence type="predicted"/>
<dbReference type="InterPro" id="IPR001173">
    <property type="entry name" value="Glyco_trans_2-like"/>
</dbReference>
<feature type="domain" description="Glycosyltransferase 2-like" evidence="1">
    <location>
        <begin position="9"/>
        <end position="172"/>
    </location>
</feature>
<evidence type="ECO:0000259" key="1">
    <source>
        <dbReference type="Pfam" id="PF00535"/>
    </source>
</evidence>
<accession>A0A0G1DM57</accession>
<keyword evidence="2" id="KW-0808">Transferase</keyword>
<dbReference type="GO" id="GO:0016740">
    <property type="term" value="F:transferase activity"/>
    <property type="evidence" value="ECO:0007669"/>
    <property type="project" value="UniProtKB-KW"/>
</dbReference>
<gene>
    <name evidence="2" type="ORF">UV73_C0001G0148</name>
</gene>
<organism evidence="2 3">
    <name type="scientific">Candidatus Gottesmanbacteria bacterium GW2011_GWA2_43_14</name>
    <dbReference type="NCBI Taxonomy" id="1618443"/>
    <lineage>
        <taxon>Bacteria</taxon>
        <taxon>Candidatus Gottesmaniibacteriota</taxon>
    </lineage>
</organism>
<evidence type="ECO:0000313" key="3">
    <source>
        <dbReference type="Proteomes" id="UP000034894"/>
    </source>
</evidence>
<protein>
    <submittedName>
        <fullName evidence="2">Family 2 glycosyl transferase</fullName>
    </submittedName>
</protein>
<dbReference type="SUPFAM" id="SSF53448">
    <property type="entry name" value="Nucleotide-diphospho-sugar transferases"/>
    <property type="match status" value="1"/>
</dbReference>
<dbReference type="PANTHER" id="PTHR22916">
    <property type="entry name" value="GLYCOSYLTRANSFERASE"/>
    <property type="match status" value="1"/>
</dbReference>
<dbReference type="CDD" id="cd06433">
    <property type="entry name" value="GT_2_WfgS_like"/>
    <property type="match status" value="1"/>
</dbReference>
<name>A0A0G1DM57_9BACT</name>
<comment type="caution">
    <text evidence="2">The sequence shown here is derived from an EMBL/GenBank/DDBJ whole genome shotgun (WGS) entry which is preliminary data.</text>
</comment>
<evidence type="ECO:0000313" key="2">
    <source>
        <dbReference type="EMBL" id="KKS98627.1"/>
    </source>
</evidence>
<dbReference type="InterPro" id="IPR029044">
    <property type="entry name" value="Nucleotide-diphossugar_trans"/>
</dbReference>
<dbReference type="Pfam" id="PF00535">
    <property type="entry name" value="Glycos_transf_2"/>
    <property type="match status" value="1"/>
</dbReference>
<dbReference type="AlphaFoldDB" id="A0A0G1DM57"/>
<dbReference type="PANTHER" id="PTHR22916:SF65">
    <property type="entry name" value="SLR1065 PROTEIN"/>
    <property type="match status" value="1"/>
</dbReference>
<dbReference type="PATRIC" id="fig|1618443.3.peg.148"/>
<sequence>MAGRNLKISLVTPSFNQGQFIEQTIKSVLGQKYPNLEYIVMDGGSKDGTTHLLKKYTRQIDWTSGKDKGQSDALNRGFRKSTGEIIGFINSDDYLLPGSLKKVSDFFHRYPRALWVTGKCRIVDLNNREVRKAITAYKNMLLKHFRLIQTLEIINFISQPATFWRRDIFKSVGLLDTDLHYSMDYDYWLRIWQKYPLYFLDDYLACYRVHPSSKTVKSPENQFEEEYMLAKKHSNSIIIHCLHKWHATIAKLIYRKLLIK</sequence>